<dbReference type="Proteomes" id="UP001519460">
    <property type="component" value="Unassembled WGS sequence"/>
</dbReference>
<proteinExistence type="predicted"/>
<organism evidence="2 3">
    <name type="scientific">Batillaria attramentaria</name>
    <dbReference type="NCBI Taxonomy" id="370345"/>
    <lineage>
        <taxon>Eukaryota</taxon>
        <taxon>Metazoa</taxon>
        <taxon>Spiralia</taxon>
        <taxon>Lophotrochozoa</taxon>
        <taxon>Mollusca</taxon>
        <taxon>Gastropoda</taxon>
        <taxon>Caenogastropoda</taxon>
        <taxon>Sorbeoconcha</taxon>
        <taxon>Cerithioidea</taxon>
        <taxon>Batillariidae</taxon>
        <taxon>Batillaria</taxon>
    </lineage>
</organism>
<keyword evidence="3" id="KW-1185">Reference proteome</keyword>
<feature type="compositionally biased region" description="Polar residues" evidence="1">
    <location>
        <begin position="1"/>
        <end position="21"/>
    </location>
</feature>
<dbReference type="EMBL" id="JACVVK020000019">
    <property type="protein sequence ID" value="KAK7503651.1"/>
    <property type="molecule type" value="Genomic_DNA"/>
</dbReference>
<feature type="compositionally biased region" description="Gly residues" evidence="1">
    <location>
        <begin position="59"/>
        <end position="75"/>
    </location>
</feature>
<protein>
    <submittedName>
        <fullName evidence="2">Uncharacterized protein</fullName>
    </submittedName>
</protein>
<dbReference type="AlphaFoldDB" id="A0ABD0LVX6"/>
<feature type="region of interest" description="Disordered" evidence="1">
    <location>
        <begin position="1"/>
        <end position="31"/>
    </location>
</feature>
<evidence type="ECO:0000256" key="1">
    <source>
        <dbReference type="SAM" id="MobiDB-lite"/>
    </source>
</evidence>
<evidence type="ECO:0000313" key="2">
    <source>
        <dbReference type="EMBL" id="KAK7503651.1"/>
    </source>
</evidence>
<reference evidence="2 3" key="1">
    <citation type="journal article" date="2023" name="Sci. Data">
        <title>Genome assembly of the Korean intertidal mud-creeper Batillaria attramentaria.</title>
        <authorList>
            <person name="Patra A.K."/>
            <person name="Ho P.T."/>
            <person name="Jun S."/>
            <person name="Lee S.J."/>
            <person name="Kim Y."/>
            <person name="Won Y.J."/>
        </authorList>
    </citation>
    <scope>NUCLEOTIDE SEQUENCE [LARGE SCALE GENOMIC DNA]</scope>
    <source>
        <strain evidence="2">Wonlab-2016</strain>
    </source>
</reference>
<sequence>MWEGQATQRTDTPQRRGNTTDPLDRCAGKKTSPGIRIENQVQVQLVEAELAGWRPLQRGSGGLGKGGCGGSGPGGVRWQRMGGLAGTRPLGGVTRWFMDQGVAAF</sequence>
<evidence type="ECO:0000313" key="3">
    <source>
        <dbReference type="Proteomes" id="UP001519460"/>
    </source>
</evidence>
<comment type="caution">
    <text evidence="2">The sequence shown here is derived from an EMBL/GenBank/DDBJ whole genome shotgun (WGS) entry which is preliminary data.</text>
</comment>
<accession>A0ABD0LVX6</accession>
<feature type="region of interest" description="Disordered" evidence="1">
    <location>
        <begin position="56"/>
        <end position="75"/>
    </location>
</feature>
<gene>
    <name evidence="2" type="ORF">BaRGS_00005190</name>
</gene>
<name>A0ABD0LVX6_9CAEN</name>